<gene>
    <name evidence="2" type="ORF">BROFUL_02299</name>
</gene>
<evidence type="ECO:0000313" key="2">
    <source>
        <dbReference type="EMBL" id="KKO19005.1"/>
    </source>
</evidence>
<name>A0A0M2UTR9_9BACT</name>
<reference evidence="2 3" key="1">
    <citation type="journal article" date="2013" name="BMC Microbiol.">
        <title>Identification of the type II cytochrome c maturation pathway in anammox bacteria by comparative genomics.</title>
        <authorList>
            <person name="Ferousi C."/>
            <person name="Speth D.R."/>
            <person name="Reimann J."/>
            <person name="Op den Camp H.J."/>
            <person name="Allen J.W."/>
            <person name="Keltjens J.T."/>
            <person name="Jetten M.S."/>
        </authorList>
    </citation>
    <scope>NUCLEOTIDE SEQUENCE [LARGE SCALE GENOMIC DNA]</scope>
    <source>
        <strain evidence="2">RU1</strain>
    </source>
</reference>
<protein>
    <submittedName>
        <fullName evidence="2">Uncharacterized protein</fullName>
    </submittedName>
</protein>
<organism evidence="2 3">
    <name type="scientific">Candidatus Brocadia fulgida</name>
    <dbReference type="NCBI Taxonomy" id="380242"/>
    <lineage>
        <taxon>Bacteria</taxon>
        <taxon>Pseudomonadati</taxon>
        <taxon>Planctomycetota</taxon>
        <taxon>Candidatus Brocadiia</taxon>
        <taxon>Candidatus Brocadiales</taxon>
        <taxon>Candidatus Brocadiaceae</taxon>
        <taxon>Candidatus Brocadia</taxon>
    </lineage>
</organism>
<feature type="transmembrane region" description="Helical" evidence="1">
    <location>
        <begin position="12"/>
        <end position="32"/>
    </location>
</feature>
<evidence type="ECO:0000256" key="1">
    <source>
        <dbReference type="SAM" id="Phobius"/>
    </source>
</evidence>
<dbReference type="EMBL" id="LAQJ01000225">
    <property type="protein sequence ID" value="KKO19005.1"/>
    <property type="molecule type" value="Genomic_DNA"/>
</dbReference>
<accession>A0A0M2UTR9</accession>
<keyword evidence="1" id="KW-1133">Transmembrane helix</keyword>
<keyword evidence="1" id="KW-0472">Membrane</keyword>
<proteinExistence type="predicted"/>
<keyword evidence="1" id="KW-0812">Transmembrane</keyword>
<dbReference type="Proteomes" id="UP000034954">
    <property type="component" value="Unassembled WGS sequence"/>
</dbReference>
<comment type="caution">
    <text evidence="2">The sequence shown here is derived from an EMBL/GenBank/DDBJ whole genome shotgun (WGS) entry which is preliminary data.</text>
</comment>
<dbReference type="AlphaFoldDB" id="A0A0M2UTR9"/>
<keyword evidence="3" id="KW-1185">Reference proteome</keyword>
<evidence type="ECO:0000313" key="3">
    <source>
        <dbReference type="Proteomes" id="UP000034954"/>
    </source>
</evidence>
<sequence length="43" mass="5025">MMVMNNQLKYFLDCPLMVFIVLDVLILQLGIIEIKVNFLRGIL</sequence>